<sequence>MKTTDLMSWNRRRIMPSKRSYIISNATGSQRNRGSSTFRSPVALFLFICVLTPLVFLETPSLPTNSLRWSSEILSTISKSSFPSSFLGIPPSSNSATGVAPPEDGIPVKSSPPTASLEPFDMQMTSLAKQGTWSSPCKPLCRASHKSPGIGEATFGEANHCPSGKTRSPLKL</sequence>
<proteinExistence type="predicted"/>
<dbReference type="EMBL" id="NMUH01003022">
    <property type="protein sequence ID" value="MQM03371.1"/>
    <property type="molecule type" value="Genomic_DNA"/>
</dbReference>
<comment type="caution">
    <text evidence="2">The sequence shown here is derived from an EMBL/GenBank/DDBJ whole genome shotgun (WGS) entry which is preliminary data.</text>
</comment>
<name>A0A843WCJ3_COLES</name>
<evidence type="ECO:0000313" key="2">
    <source>
        <dbReference type="EMBL" id="MQM03371.1"/>
    </source>
</evidence>
<evidence type="ECO:0000256" key="1">
    <source>
        <dbReference type="SAM" id="MobiDB-lite"/>
    </source>
</evidence>
<evidence type="ECO:0000313" key="3">
    <source>
        <dbReference type="Proteomes" id="UP000652761"/>
    </source>
</evidence>
<keyword evidence="3" id="KW-1185">Reference proteome</keyword>
<protein>
    <submittedName>
        <fullName evidence="2">Uncharacterized protein</fullName>
    </submittedName>
</protein>
<reference evidence="2" key="1">
    <citation type="submission" date="2017-07" db="EMBL/GenBank/DDBJ databases">
        <title>Taro Niue Genome Assembly and Annotation.</title>
        <authorList>
            <person name="Atibalentja N."/>
            <person name="Keating K."/>
            <person name="Fields C.J."/>
        </authorList>
    </citation>
    <scope>NUCLEOTIDE SEQUENCE</scope>
    <source>
        <strain evidence="2">Niue_2</strain>
        <tissue evidence="2">Leaf</tissue>
    </source>
</reference>
<organism evidence="2 3">
    <name type="scientific">Colocasia esculenta</name>
    <name type="common">Wild taro</name>
    <name type="synonym">Arum esculentum</name>
    <dbReference type="NCBI Taxonomy" id="4460"/>
    <lineage>
        <taxon>Eukaryota</taxon>
        <taxon>Viridiplantae</taxon>
        <taxon>Streptophyta</taxon>
        <taxon>Embryophyta</taxon>
        <taxon>Tracheophyta</taxon>
        <taxon>Spermatophyta</taxon>
        <taxon>Magnoliopsida</taxon>
        <taxon>Liliopsida</taxon>
        <taxon>Araceae</taxon>
        <taxon>Aroideae</taxon>
        <taxon>Colocasieae</taxon>
        <taxon>Colocasia</taxon>
    </lineage>
</organism>
<accession>A0A843WCJ3</accession>
<dbReference type="AlphaFoldDB" id="A0A843WCJ3"/>
<feature type="region of interest" description="Disordered" evidence="1">
    <location>
        <begin position="148"/>
        <end position="172"/>
    </location>
</feature>
<dbReference type="Proteomes" id="UP000652761">
    <property type="component" value="Unassembled WGS sequence"/>
</dbReference>
<gene>
    <name evidence="2" type="ORF">Taro_036151</name>
</gene>